<gene>
    <name evidence="2" type="ORF">RhiirA4_471506</name>
</gene>
<dbReference type="AlphaFoldDB" id="A0A2I1H3A6"/>
<proteinExistence type="predicted"/>
<dbReference type="EMBL" id="LLXI01001370">
    <property type="protein sequence ID" value="PKY53356.1"/>
    <property type="molecule type" value="Genomic_DNA"/>
</dbReference>
<dbReference type="VEuPathDB" id="FungiDB:RhiirFUN_018496"/>
<dbReference type="VEuPathDB" id="FungiDB:RhiirA1_518217"/>
<keyword evidence="3" id="KW-1185">Reference proteome</keyword>
<evidence type="ECO:0000313" key="3">
    <source>
        <dbReference type="Proteomes" id="UP000234323"/>
    </source>
</evidence>
<dbReference type="Proteomes" id="UP000234323">
    <property type="component" value="Unassembled WGS sequence"/>
</dbReference>
<keyword evidence="1" id="KW-0175">Coiled coil</keyword>
<name>A0A2I1H3A6_9GLOM</name>
<protein>
    <submittedName>
        <fullName evidence="2">Uncharacterized protein</fullName>
    </submittedName>
</protein>
<organism evidence="2 3">
    <name type="scientific">Rhizophagus irregularis</name>
    <dbReference type="NCBI Taxonomy" id="588596"/>
    <lineage>
        <taxon>Eukaryota</taxon>
        <taxon>Fungi</taxon>
        <taxon>Fungi incertae sedis</taxon>
        <taxon>Mucoromycota</taxon>
        <taxon>Glomeromycotina</taxon>
        <taxon>Glomeromycetes</taxon>
        <taxon>Glomerales</taxon>
        <taxon>Glomeraceae</taxon>
        <taxon>Rhizophagus</taxon>
    </lineage>
</organism>
<accession>A0A2I1H3A6</accession>
<feature type="coiled-coil region" evidence="1">
    <location>
        <begin position="34"/>
        <end position="61"/>
    </location>
</feature>
<reference evidence="2 3" key="1">
    <citation type="submission" date="2015-10" db="EMBL/GenBank/DDBJ databases">
        <title>Genome analyses suggest a sexual origin of heterokaryosis in a supposedly ancient asexual fungus.</title>
        <authorList>
            <person name="Ropars J."/>
            <person name="Sedzielewska K."/>
            <person name="Noel J."/>
            <person name="Charron P."/>
            <person name="Farinelli L."/>
            <person name="Marton T."/>
            <person name="Kruger M."/>
            <person name="Pelin A."/>
            <person name="Brachmann A."/>
            <person name="Corradi N."/>
        </authorList>
    </citation>
    <scope>NUCLEOTIDE SEQUENCE [LARGE SCALE GENOMIC DNA]</scope>
    <source>
        <strain evidence="2 3">A4</strain>
    </source>
</reference>
<dbReference type="VEuPathDB" id="FungiDB:FUN_001047"/>
<evidence type="ECO:0000313" key="2">
    <source>
        <dbReference type="EMBL" id="PKY53356.1"/>
    </source>
</evidence>
<comment type="caution">
    <text evidence="2">The sequence shown here is derived from an EMBL/GenBank/DDBJ whole genome shotgun (WGS) entry which is preliminary data.</text>
</comment>
<sequence>MEEIVGYVSDENTNECLRSLVILENTLKKTYELVDSLYDCIDELERKVNELNQEVNRKGGIDHWNKVETGLNYIDRNEPIKAKESECINQLKNLLNKDENKDIGLDFTDIKFILEVRDTSNVMFHKNKQTSRDAEMKLNVETIPDDLKVYKPPLKKAFKAINRWRS</sequence>
<evidence type="ECO:0000256" key="1">
    <source>
        <dbReference type="SAM" id="Coils"/>
    </source>
</evidence>